<feature type="domain" description="HTH lysR-type" evidence="5">
    <location>
        <begin position="6"/>
        <end position="63"/>
    </location>
</feature>
<gene>
    <name evidence="6" type="ORF">SAMN05216369_2674</name>
</gene>
<keyword evidence="2" id="KW-0805">Transcription regulation</keyword>
<dbReference type="InterPro" id="IPR036388">
    <property type="entry name" value="WH-like_DNA-bd_sf"/>
</dbReference>
<dbReference type="InterPro" id="IPR050176">
    <property type="entry name" value="LTTR"/>
</dbReference>
<dbReference type="Gene3D" id="1.10.10.10">
    <property type="entry name" value="Winged helix-like DNA-binding domain superfamily/Winged helix DNA-binding domain"/>
    <property type="match status" value="1"/>
</dbReference>
<dbReference type="PROSITE" id="PS50931">
    <property type="entry name" value="HTH_LYSR"/>
    <property type="match status" value="1"/>
</dbReference>
<evidence type="ECO:0000256" key="3">
    <source>
        <dbReference type="ARBA" id="ARBA00023125"/>
    </source>
</evidence>
<dbReference type="SUPFAM" id="SSF53850">
    <property type="entry name" value="Periplasmic binding protein-like II"/>
    <property type="match status" value="1"/>
</dbReference>
<dbReference type="InterPro" id="IPR036390">
    <property type="entry name" value="WH_DNA-bd_sf"/>
</dbReference>
<dbReference type="FunFam" id="1.10.10.10:FF:000001">
    <property type="entry name" value="LysR family transcriptional regulator"/>
    <property type="match status" value="1"/>
</dbReference>
<keyword evidence="4" id="KW-0804">Transcription</keyword>
<dbReference type="Pfam" id="PF00126">
    <property type="entry name" value="HTH_1"/>
    <property type="match status" value="1"/>
</dbReference>
<dbReference type="Pfam" id="PF03466">
    <property type="entry name" value="LysR_substrate"/>
    <property type="match status" value="1"/>
</dbReference>
<name>A0A1M6U8X1_9GAMM</name>
<dbReference type="OrthoDB" id="5723059at2"/>
<dbReference type="GO" id="GO:0003700">
    <property type="term" value="F:DNA-binding transcription factor activity"/>
    <property type="evidence" value="ECO:0007669"/>
    <property type="project" value="InterPro"/>
</dbReference>
<evidence type="ECO:0000313" key="7">
    <source>
        <dbReference type="Proteomes" id="UP000184497"/>
    </source>
</evidence>
<dbReference type="InterPro" id="IPR005119">
    <property type="entry name" value="LysR_subst-bd"/>
</dbReference>
<proteinExistence type="inferred from homology"/>
<reference evidence="7" key="1">
    <citation type="submission" date="2016-11" db="EMBL/GenBank/DDBJ databases">
        <authorList>
            <person name="Varghese N."/>
            <person name="Submissions S."/>
        </authorList>
    </citation>
    <scope>NUCLEOTIDE SEQUENCE [LARGE SCALE GENOMIC DNA]</scope>
    <source>
        <strain evidence="7">CGMCC 1.10835</strain>
    </source>
</reference>
<evidence type="ECO:0000256" key="1">
    <source>
        <dbReference type="ARBA" id="ARBA00009437"/>
    </source>
</evidence>
<dbReference type="GO" id="GO:0003677">
    <property type="term" value="F:DNA binding"/>
    <property type="evidence" value="ECO:0007669"/>
    <property type="project" value="UniProtKB-KW"/>
</dbReference>
<evidence type="ECO:0000313" key="6">
    <source>
        <dbReference type="EMBL" id="SHK65623.1"/>
    </source>
</evidence>
<evidence type="ECO:0000259" key="5">
    <source>
        <dbReference type="PROSITE" id="PS50931"/>
    </source>
</evidence>
<protein>
    <submittedName>
        <fullName evidence="6">DNA-binding transcriptional regulator, LysR family</fullName>
    </submittedName>
</protein>
<accession>A0A1M6U8X1</accession>
<keyword evidence="3 6" id="KW-0238">DNA-binding</keyword>
<comment type="similarity">
    <text evidence="1">Belongs to the LysR transcriptional regulatory family.</text>
</comment>
<dbReference type="RefSeq" id="WP_072798402.1">
    <property type="nucleotide sequence ID" value="NZ_FRAQ01000002.1"/>
</dbReference>
<dbReference type="AlphaFoldDB" id="A0A1M6U8X1"/>
<dbReference type="EMBL" id="FRAQ01000002">
    <property type="protein sequence ID" value="SHK65623.1"/>
    <property type="molecule type" value="Genomic_DNA"/>
</dbReference>
<evidence type="ECO:0000256" key="4">
    <source>
        <dbReference type="ARBA" id="ARBA00023163"/>
    </source>
</evidence>
<dbReference type="STRING" id="564117.SAMN05216369_2674"/>
<sequence>MAIPLLDNDVLRTFVAISECGTFTGAAKVVHRTPSALSMQIKQLEQNLGKCLFIREPRQVRLTAEGEALLDYSRRLLRLNEEAVQYFLSPTLEGKVGIGTSDDVGTRILPEVLAQFARSYPAVLVNVVVGSSKQNLARLDAGELDMALVTVADQVRDIRGEVVHEEPLVWAGGEGASAFLRTPLPIAVAHEGCSWRRMTLRALDRAGKPYRIAYTCEHCSGQEAAMLADLAVAPFPKSLVRPPLKEVASQDLPEIGSYQLALVRRGSNPLNDALALHVKGAFRGLQQ</sequence>
<dbReference type="InterPro" id="IPR000847">
    <property type="entry name" value="LysR_HTH_N"/>
</dbReference>
<dbReference type="Proteomes" id="UP000184497">
    <property type="component" value="Unassembled WGS sequence"/>
</dbReference>
<keyword evidence="7" id="KW-1185">Reference proteome</keyword>
<dbReference type="PANTHER" id="PTHR30579">
    <property type="entry name" value="TRANSCRIPTIONAL REGULATOR"/>
    <property type="match status" value="1"/>
</dbReference>
<organism evidence="6 7">
    <name type="scientific">Marinobacter antarcticus</name>
    <dbReference type="NCBI Taxonomy" id="564117"/>
    <lineage>
        <taxon>Bacteria</taxon>
        <taxon>Pseudomonadati</taxon>
        <taxon>Pseudomonadota</taxon>
        <taxon>Gammaproteobacteria</taxon>
        <taxon>Pseudomonadales</taxon>
        <taxon>Marinobacteraceae</taxon>
        <taxon>Marinobacter</taxon>
    </lineage>
</organism>
<dbReference type="SUPFAM" id="SSF46785">
    <property type="entry name" value="Winged helix' DNA-binding domain"/>
    <property type="match status" value="1"/>
</dbReference>
<dbReference type="Gene3D" id="3.40.190.10">
    <property type="entry name" value="Periplasmic binding protein-like II"/>
    <property type="match status" value="2"/>
</dbReference>
<evidence type="ECO:0000256" key="2">
    <source>
        <dbReference type="ARBA" id="ARBA00023015"/>
    </source>
</evidence>
<dbReference type="PANTHER" id="PTHR30579:SF7">
    <property type="entry name" value="HTH-TYPE TRANSCRIPTIONAL REGULATOR LRHA-RELATED"/>
    <property type="match status" value="1"/>
</dbReference>